<organism evidence="1 2">
    <name type="scientific">Bombilactobacillus mellis</name>
    <dbReference type="NCBI Taxonomy" id="1218508"/>
    <lineage>
        <taxon>Bacteria</taxon>
        <taxon>Bacillati</taxon>
        <taxon>Bacillota</taxon>
        <taxon>Bacilli</taxon>
        <taxon>Lactobacillales</taxon>
        <taxon>Lactobacillaceae</taxon>
        <taxon>Bombilactobacillus</taxon>
    </lineage>
</organism>
<evidence type="ECO:0000313" key="1">
    <source>
        <dbReference type="EMBL" id="KJY49089.1"/>
    </source>
</evidence>
<reference evidence="1 2" key="1">
    <citation type="submission" date="2014-12" db="EMBL/GenBank/DDBJ databases">
        <title>Comparative genomics of the lactic acid bacteria isolated from the honey bee gut.</title>
        <authorList>
            <person name="Ellegaard K.M."/>
            <person name="Tamarit D."/>
            <person name="Javelind E."/>
            <person name="Olofsson T."/>
            <person name="Andersson S.G."/>
            <person name="Vasquez A."/>
        </authorList>
    </citation>
    <scope>NUCLEOTIDE SEQUENCE [LARGE SCALE GENOMIC DNA]</scope>
    <source>
        <strain evidence="1 2">Hon2</strain>
    </source>
</reference>
<keyword evidence="2" id="KW-1185">Reference proteome</keyword>
<accession>A0A0F4KSW7</accession>
<name>A0A0F4KSW7_9LACO</name>
<proteinExistence type="predicted"/>
<gene>
    <name evidence="1" type="ORF">JG29_05320</name>
</gene>
<dbReference type="AlphaFoldDB" id="A0A0F4KSW7"/>
<dbReference type="EMBL" id="JXBZ01000005">
    <property type="protein sequence ID" value="KJY49089.1"/>
    <property type="molecule type" value="Genomic_DNA"/>
</dbReference>
<dbReference type="PATRIC" id="fig|1218508.4.peg.544"/>
<dbReference type="RefSeq" id="WP_198139889.1">
    <property type="nucleotide sequence ID" value="NZ_JBHTHW010000003.1"/>
</dbReference>
<sequence length="323" mass="36579">MAKYNLSVHYDGEGLQENRIPVADLAPSLIALSDTFQQIQKLVNPNEQTLSLDIVASEKGSFIIDLVLASGSDLISKAIDLLNNNNSVAIANLAAYVDIIFRLINLIKKSFKHKIKKKQELQNGNIKITFDDGTKITIPEETLDAYQNVNIRKSIQKSISPLTKDGIERINFYHNKNQQITIAKNEYSCFDIPELEQELGTVETTKYLQIENIAFEHGKWKFSDGSNHFFANIEDKNFLSEVKKNQQLFGSTDTLKVNLRTKQYIDKSGNLKTENTIVKVLEHNIGGQQLKFDIMDTSSVKIQNKIENKSINKNLKSNNKDNN</sequence>
<dbReference type="HOGENOM" id="CLU_077894_0_0_9"/>
<dbReference type="Proteomes" id="UP000033695">
    <property type="component" value="Unassembled WGS sequence"/>
</dbReference>
<evidence type="ECO:0000313" key="2">
    <source>
        <dbReference type="Proteomes" id="UP000033695"/>
    </source>
</evidence>
<comment type="caution">
    <text evidence="1">The sequence shown here is derived from an EMBL/GenBank/DDBJ whole genome shotgun (WGS) entry which is preliminary data.</text>
</comment>
<protein>
    <submittedName>
        <fullName evidence="1">Uncharacterized protein</fullName>
    </submittedName>
</protein>